<feature type="region of interest" description="Disordered" evidence="1">
    <location>
        <begin position="132"/>
        <end position="241"/>
    </location>
</feature>
<dbReference type="Gene3D" id="3.10.20.90">
    <property type="entry name" value="Phosphatidylinositol 3-kinase Catalytic Subunit, Chain A, domain 1"/>
    <property type="match status" value="1"/>
</dbReference>
<dbReference type="InterPro" id="IPR001012">
    <property type="entry name" value="UBX_dom"/>
</dbReference>
<feature type="compositionally biased region" description="Low complexity" evidence="1">
    <location>
        <begin position="165"/>
        <end position="186"/>
    </location>
</feature>
<dbReference type="AlphaFoldDB" id="A0A1X2H5J6"/>
<dbReference type="SMART" id="SM00166">
    <property type="entry name" value="UBX"/>
    <property type="match status" value="1"/>
</dbReference>
<dbReference type="PANTHER" id="PTHR46424:SF1">
    <property type="entry name" value="UBX DOMAIN-CONTAINING PROTEIN 4"/>
    <property type="match status" value="1"/>
</dbReference>
<dbReference type="EMBL" id="MCGN01000008">
    <property type="protein sequence ID" value="ORY93724.1"/>
    <property type="molecule type" value="Genomic_DNA"/>
</dbReference>
<gene>
    <name evidence="3" type="ORF">BCR43DRAFT_516747</name>
</gene>
<dbReference type="SUPFAM" id="SSF54236">
    <property type="entry name" value="Ubiquitin-like"/>
    <property type="match status" value="1"/>
</dbReference>
<name>A0A1X2H5J6_SYNRA</name>
<feature type="compositionally biased region" description="Polar residues" evidence="1">
    <location>
        <begin position="461"/>
        <end position="472"/>
    </location>
</feature>
<evidence type="ECO:0000259" key="2">
    <source>
        <dbReference type="PROSITE" id="PS50033"/>
    </source>
</evidence>
<feature type="compositionally biased region" description="Basic and acidic residues" evidence="1">
    <location>
        <begin position="283"/>
        <end position="294"/>
    </location>
</feature>
<evidence type="ECO:0000313" key="3">
    <source>
        <dbReference type="EMBL" id="ORY93724.1"/>
    </source>
</evidence>
<dbReference type="InterPro" id="IPR029071">
    <property type="entry name" value="Ubiquitin-like_domsf"/>
</dbReference>
<accession>A0A1X2H5J6</accession>
<dbReference type="OrthoDB" id="2445133at2759"/>
<dbReference type="CDD" id="cd06503">
    <property type="entry name" value="ATP-synt_Fo_b"/>
    <property type="match status" value="1"/>
</dbReference>
<feature type="compositionally biased region" description="Basic and acidic residues" evidence="1">
    <location>
        <begin position="189"/>
        <end position="241"/>
    </location>
</feature>
<comment type="caution">
    <text evidence="3">The sequence shown here is derived from an EMBL/GenBank/DDBJ whole genome shotgun (WGS) entry which is preliminary data.</text>
</comment>
<feature type="region of interest" description="Disordered" evidence="1">
    <location>
        <begin position="267"/>
        <end position="306"/>
    </location>
</feature>
<evidence type="ECO:0000313" key="4">
    <source>
        <dbReference type="Proteomes" id="UP000242180"/>
    </source>
</evidence>
<dbReference type="Pfam" id="PF23187">
    <property type="entry name" value="UBX7_N"/>
    <property type="match status" value="1"/>
</dbReference>
<evidence type="ECO:0000256" key="1">
    <source>
        <dbReference type="SAM" id="MobiDB-lite"/>
    </source>
</evidence>
<protein>
    <recommendedName>
        <fullName evidence="2">UBX domain-containing protein</fullName>
    </recommendedName>
</protein>
<organism evidence="3 4">
    <name type="scientific">Syncephalastrum racemosum</name>
    <name type="common">Filamentous fungus</name>
    <dbReference type="NCBI Taxonomy" id="13706"/>
    <lineage>
        <taxon>Eukaryota</taxon>
        <taxon>Fungi</taxon>
        <taxon>Fungi incertae sedis</taxon>
        <taxon>Mucoromycota</taxon>
        <taxon>Mucoromycotina</taxon>
        <taxon>Mucoromycetes</taxon>
        <taxon>Mucorales</taxon>
        <taxon>Syncephalastraceae</taxon>
        <taxon>Syncephalastrum</taxon>
    </lineage>
</organism>
<keyword evidence="4" id="KW-1185">Reference proteome</keyword>
<dbReference type="Pfam" id="PF00789">
    <property type="entry name" value="UBX"/>
    <property type="match status" value="1"/>
</dbReference>
<dbReference type="GO" id="GO:0005783">
    <property type="term" value="C:endoplasmic reticulum"/>
    <property type="evidence" value="ECO:0007669"/>
    <property type="project" value="TreeGrafter"/>
</dbReference>
<dbReference type="PANTHER" id="PTHR46424">
    <property type="entry name" value="UBX DOMAIN-CONTAINING PROTEIN 4"/>
    <property type="match status" value="1"/>
</dbReference>
<sequence length="496" mass="54482">MSECIWFKGPVAEAVTRVNEANCILTVFLHGKSDRRHKVTHLIQHTDDSSNSQTLEQKLLDSEMIPRLASSAVTLKMHTESNDAKLFTQLYPVYHIPIVYFIRQGTIKDFVTHEVTVSDLIAKLDALAGRSTTASPNSVDLLSSGSSNTATNQATQPFETTRAEPSPSSDCLSSSSSSSSSAQSPSAVEQERKEKLRNQMELARKKREEREKQTEKDQEKKRRENGKEIQKVSRDAEDNRNKEYAAQLKKEKQATEEHRKRIREQIAQDRAERAAARSTEINRSPHRDPSSEPKKKSHTVPETSNISIRQLDGLTLRNKFSSTATLGHVKDWIDQNRRDGDQPYRLISQFPTRHFTVGDEGKPLRDLHLYPSATIIMKGMKNVSAAYPTGSTGMLGYVYAAGGSVYGAVGAVGSAVSNAVWSFLSPAQPAPAGPHSSDHLGASYYGAGGGRRLGGDSPLGASTSGNVNTLRTTEFEEGSSDSERGGMYNGNSLNQE</sequence>
<dbReference type="GO" id="GO:0036503">
    <property type="term" value="P:ERAD pathway"/>
    <property type="evidence" value="ECO:0007669"/>
    <property type="project" value="TreeGrafter"/>
</dbReference>
<reference evidence="3 4" key="1">
    <citation type="submission" date="2016-07" db="EMBL/GenBank/DDBJ databases">
        <title>Pervasive Adenine N6-methylation of Active Genes in Fungi.</title>
        <authorList>
            <consortium name="DOE Joint Genome Institute"/>
            <person name="Mondo S.J."/>
            <person name="Dannebaum R.O."/>
            <person name="Kuo R.C."/>
            <person name="Labutti K."/>
            <person name="Haridas S."/>
            <person name="Kuo A."/>
            <person name="Salamov A."/>
            <person name="Ahrendt S.R."/>
            <person name="Lipzen A."/>
            <person name="Sullivan W."/>
            <person name="Andreopoulos W.B."/>
            <person name="Clum A."/>
            <person name="Lindquist E."/>
            <person name="Daum C."/>
            <person name="Ramamoorthy G.K."/>
            <person name="Gryganskyi A."/>
            <person name="Culley D."/>
            <person name="Magnuson J.K."/>
            <person name="James T.Y."/>
            <person name="O'Malley M.A."/>
            <person name="Stajich J.E."/>
            <person name="Spatafora J.W."/>
            <person name="Visel A."/>
            <person name="Grigoriev I.V."/>
        </authorList>
    </citation>
    <scope>NUCLEOTIDE SEQUENCE [LARGE SCALE GENOMIC DNA]</scope>
    <source>
        <strain evidence="3 4">NRRL 2496</strain>
    </source>
</reference>
<dbReference type="PROSITE" id="PS50033">
    <property type="entry name" value="UBX"/>
    <property type="match status" value="1"/>
</dbReference>
<dbReference type="OMA" id="NDVRTWV"/>
<dbReference type="Proteomes" id="UP000242180">
    <property type="component" value="Unassembled WGS sequence"/>
</dbReference>
<feature type="region of interest" description="Disordered" evidence="1">
    <location>
        <begin position="455"/>
        <end position="496"/>
    </location>
</feature>
<feature type="domain" description="UBX" evidence="2">
    <location>
        <begin position="299"/>
        <end position="377"/>
    </location>
</feature>
<dbReference type="InParanoid" id="A0A1X2H5J6"/>
<proteinExistence type="predicted"/>
<feature type="compositionally biased region" description="Polar residues" evidence="1">
    <location>
        <begin position="132"/>
        <end position="159"/>
    </location>
</feature>
<dbReference type="STRING" id="13706.A0A1X2H5J6"/>